<organism evidence="7 8">
    <name type="scientific">Mycolicibacterium vanbaalenii</name>
    <name type="common">Mycobacterium vanbaalenii</name>
    <dbReference type="NCBI Taxonomy" id="110539"/>
    <lineage>
        <taxon>Bacteria</taxon>
        <taxon>Bacillati</taxon>
        <taxon>Actinomycetota</taxon>
        <taxon>Actinomycetes</taxon>
        <taxon>Mycobacteriales</taxon>
        <taxon>Mycobacteriaceae</taxon>
        <taxon>Mycolicibacterium</taxon>
    </lineage>
</organism>
<feature type="domain" description="HTH tetR-type" evidence="6">
    <location>
        <begin position="21"/>
        <end position="81"/>
    </location>
</feature>
<keyword evidence="1" id="KW-0805">Transcription regulation</keyword>
<name>A0A5S9QII8_MYCVN</name>
<dbReference type="EMBL" id="CACSIP010000016">
    <property type="protein sequence ID" value="CAA0118582.1"/>
    <property type="molecule type" value="Genomic_DNA"/>
</dbReference>
<sequence length="216" mass="23017">MTLTTVASVSSKPDRTGAEEPRNIERIRAAALRCFAAQGTSGTTLRGVAAAAGVSLGLVQHHFATKAGLIHAVDEGVLDLVITPMAEPIPEGAVDSIAEIGQRVNRIFVEHPDAAAYVSRALVDGSPLGVRIFDALFALGKARWEQRAQRGETRPDIDLTWAALNGIVLALGAASLSAHIDRQLPEPFTTPSQLQRWQASVDSLLREGLFRRPGAD</sequence>
<dbReference type="Proteomes" id="UP000430146">
    <property type="component" value="Unassembled WGS sequence"/>
</dbReference>
<dbReference type="InterPro" id="IPR001647">
    <property type="entry name" value="HTH_TetR"/>
</dbReference>
<evidence type="ECO:0000259" key="6">
    <source>
        <dbReference type="PROSITE" id="PS50977"/>
    </source>
</evidence>
<feature type="DNA-binding region" description="H-T-H motif" evidence="4">
    <location>
        <begin position="44"/>
        <end position="63"/>
    </location>
</feature>
<keyword evidence="2 4" id="KW-0238">DNA-binding</keyword>
<accession>A0A5S9QII8</accession>
<proteinExistence type="predicted"/>
<evidence type="ECO:0000313" key="8">
    <source>
        <dbReference type="Proteomes" id="UP000430146"/>
    </source>
</evidence>
<dbReference type="Pfam" id="PF00440">
    <property type="entry name" value="TetR_N"/>
    <property type="match status" value="1"/>
</dbReference>
<evidence type="ECO:0000256" key="4">
    <source>
        <dbReference type="PROSITE-ProRule" id="PRU00335"/>
    </source>
</evidence>
<feature type="region of interest" description="Disordered" evidence="5">
    <location>
        <begin position="1"/>
        <end position="21"/>
    </location>
</feature>
<dbReference type="InterPro" id="IPR050109">
    <property type="entry name" value="HTH-type_TetR-like_transc_reg"/>
</dbReference>
<feature type="compositionally biased region" description="Basic and acidic residues" evidence="5">
    <location>
        <begin position="12"/>
        <end position="21"/>
    </location>
</feature>
<dbReference type="Gene3D" id="1.10.357.10">
    <property type="entry name" value="Tetracycline Repressor, domain 2"/>
    <property type="match status" value="1"/>
</dbReference>
<dbReference type="AlphaFoldDB" id="A0A5S9QII8"/>
<dbReference type="SUPFAM" id="SSF46689">
    <property type="entry name" value="Homeodomain-like"/>
    <property type="match status" value="1"/>
</dbReference>
<evidence type="ECO:0000256" key="5">
    <source>
        <dbReference type="SAM" id="MobiDB-lite"/>
    </source>
</evidence>
<keyword evidence="3" id="KW-0804">Transcription</keyword>
<dbReference type="PANTHER" id="PTHR30055">
    <property type="entry name" value="HTH-TYPE TRANSCRIPTIONAL REGULATOR RUTR"/>
    <property type="match status" value="1"/>
</dbReference>
<dbReference type="InterPro" id="IPR009057">
    <property type="entry name" value="Homeodomain-like_sf"/>
</dbReference>
<feature type="compositionally biased region" description="Polar residues" evidence="5">
    <location>
        <begin position="1"/>
        <end position="11"/>
    </location>
</feature>
<keyword evidence="8" id="KW-1185">Reference proteome</keyword>
<dbReference type="GO" id="GO:0003700">
    <property type="term" value="F:DNA-binding transcription factor activity"/>
    <property type="evidence" value="ECO:0007669"/>
    <property type="project" value="TreeGrafter"/>
</dbReference>
<dbReference type="PRINTS" id="PR00455">
    <property type="entry name" value="HTHTETR"/>
</dbReference>
<evidence type="ECO:0000256" key="2">
    <source>
        <dbReference type="ARBA" id="ARBA00023125"/>
    </source>
</evidence>
<dbReference type="PANTHER" id="PTHR30055:SF234">
    <property type="entry name" value="HTH-TYPE TRANSCRIPTIONAL REGULATOR BETI"/>
    <property type="match status" value="1"/>
</dbReference>
<gene>
    <name evidence="7" type="primary">betI_8</name>
    <name evidence="7" type="ORF">AELLOGFF_04101</name>
</gene>
<dbReference type="GO" id="GO:0000976">
    <property type="term" value="F:transcription cis-regulatory region binding"/>
    <property type="evidence" value="ECO:0007669"/>
    <property type="project" value="TreeGrafter"/>
</dbReference>
<protein>
    <submittedName>
        <fullName evidence="7">HTH-type transcriptional regulator BetI</fullName>
    </submittedName>
</protein>
<dbReference type="PROSITE" id="PS50977">
    <property type="entry name" value="HTH_TETR_2"/>
    <property type="match status" value="1"/>
</dbReference>
<reference evidence="7 8" key="1">
    <citation type="submission" date="2019-11" db="EMBL/GenBank/DDBJ databases">
        <authorList>
            <person name="Holert J."/>
        </authorList>
    </citation>
    <scope>NUCLEOTIDE SEQUENCE [LARGE SCALE GENOMIC DNA]</scope>
    <source>
        <strain evidence="7">BC8_1</strain>
    </source>
</reference>
<evidence type="ECO:0000256" key="1">
    <source>
        <dbReference type="ARBA" id="ARBA00023015"/>
    </source>
</evidence>
<evidence type="ECO:0000313" key="7">
    <source>
        <dbReference type="EMBL" id="CAA0118582.1"/>
    </source>
</evidence>
<evidence type="ECO:0000256" key="3">
    <source>
        <dbReference type="ARBA" id="ARBA00023163"/>
    </source>
</evidence>